<evidence type="ECO:0000256" key="2">
    <source>
        <dbReference type="ARBA" id="ARBA00022475"/>
    </source>
</evidence>
<dbReference type="RefSeq" id="WP_145180808.1">
    <property type="nucleotide sequence ID" value="NZ_CP036266.1"/>
</dbReference>
<evidence type="ECO:0000313" key="8">
    <source>
        <dbReference type="EMBL" id="QDT18916.1"/>
    </source>
</evidence>
<comment type="subcellular location">
    <subcellularLocation>
        <location evidence="7">Cell membrane</location>
        <topology evidence="7">Multi-pass membrane protein</topology>
    </subcellularLocation>
</comment>
<evidence type="ECO:0000256" key="3">
    <source>
        <dbReference type="ARBA" id="ARBA00022679"/>
    </source>
</evidence>
<name>A0A517PHQ9_9PLAN</name>
<keyword evidence="8" id="KW-0449">Lipoprotein</keyword>
<feature type="transmembrane region" description="Helical" evidence="7">
    <location>
        <begin position="247"/>
        <end position="268"/>
    </location>
</feature>
<evidence type="ECO:0000256" key="1">
    <source>
        <dbReference type="ARBA" id="ARBA00007150"/>
    </source>
</evidence>
<feature type="transmembrane region" description="Helical" evidence="7">
    <location>
        <begin position="97"/>
        <end position="118"/>
    </location>
</feature>
<dbReference type="GO" id="GO:0008961">
    <property type="term" value="F:phosphatidylglycerol-prolipoprotein diacylglyceryl transferase activity"/>
    <property type="evidence" value="ECO:0007669"/>
    <property type="project" value="UniProtKB-UniRule"/>
</dbReference>
<organism evidence="8 9">
    <name type="scientific">Gimesia chilikensis</name>
    <dbReference type="NCBI Taxonomy" id="2605989"/>
    <lineage>
        <taxon>Bacteria</taxon>
        <taxon>Pseudomonadati</taxon>
        <taxon>Planctomycetota</taxon>
        <taxon>Planctomycetia</taxon>
        <taxon>Planctomycetales</taxon>
        <taxon>Planctomycetaceae</taxon>
        <taxon>Gimesia</taxon>
    </lineage>
</organism>
<keyword evidence="3 7" id="KW-0808">Transferase</keyword>
<dbReference type="UniPathway" id="UPA00664"/>
<dbReference type="NCBIfam" id="TIGR00544">
    <property type="entry name" value="lgt"/>
    <property type="match status" value="1"/>
</dbReference>
<comment type="pathway">
    <text evidence="7">Protein modification; lipoprotein biosynthesis (diacylglyceryl transfer).</text>
</comment>
<evidence type="ECO:0000256" key="4">
    <source>
        <dbReference type="ARBA" id="ARBA00022692"/>
    </source>
</evidence>
<keyword evidence="5 7" id="KW-1133">Transmembrane helix</keyword>
<comment type="similarity">
    <text evidence="1 7">Belongs to the Lgt family.</text>
</comment>
<evidence type="ECO:0000256" key="6">
    <source>
        <dbReference type="ARBA" id="ARBA00023136"/>
    </source>
</evidence>
<feature type="transmembrane region" description="Helical" evidence="7">
    <location>
        <begin position="61"/>
        <end position="85"/>
    </location>
</feature>
<keyword evidence="8" id="KW-0328">Glycosyltransferase</keyword>
<comment type="function">
    <text evidence="7">Catalyzes the transfer of the diacylglyceryl group from phosphatidylglycerol to the sulfhydryl group of the N-terminal cysteine of a prolipoprotein, the first step in the formation of mature lipoproteins.</text>
</comment>
<evidence type="ECO:0000256" key="5">
    <source>
        <dbReference type="ARBA" id="ARBA00022989"/>
    </source>
</evidence>
<dbReference type="Pfam" id="PF01790">
    <property type="entry name" value="LGT"/>
    <property type="match status" value="1"/>
</dbReference>
<dbReference type="PROSITE" id="PS01311">
    <property type="entry name" value="LGT"/>
    <property type="match status" value="1"/>
</dbReference>
<evidence type="ECO:0000256" key="7">
    <source>
        <dbReference type="HAMAP-Rule" id="MF_01147"/>
    </source>
</evidence>
<dbReference type="GO" id="GO:0005886">
    <property type="term" value="C:plasma membrane"/>
    <property type="evidence" value="ECO:0007669"/>
    <property type="project" value="UniProtKB-SubCell"/>
</dbReference>
<dbReference type="PANTHER" id="PTHR30589:SF0">
    <property type="entry name" value="PHOSPHATIDYLGLYCEROL--PROLIPOPROTEIN DIACYLGLYCERYL TRANSFERASE"/>
    <property type="match status" value="1"/>
</dbReference>
<keyword evidence="4 7" id="KW-0812">Transmembrane</keyword>
<dbReference type="HAMAP" id="MF_01147">
    <property type="entry name" value="Lgt"/>
    <property type="match status" value="1"/>
</dbReference>
<feature type="transmembrane region" description="Helical" evidence="7">
    <location>
        <begin position="186"/>
        <end position="204"/>
    </location>
</feature>
<feature type="binding site" evidence="7">
    <location>
        <position position="146"/>
    </location>
    <ligand>
        <name>a 1,2-diacyl-sn-glycero-3-phospho-(1'-sn-glycerol)</name>
        <dbReference type="ChEBI" id="CHEBI:64716"/>
    </ligand>
</feature>
<dbReference type="GO" id="GO:0042158">
    <property type="term" value="P:lipoprotein biosynthetic process"/>
    <property type="evidence" value="ECO:0007669"/>
    <property type="project" value="UniProtKB-UniRule"/>
</dbReference>
<protein>
    <recommendedName>
        <fullName evidence="7">Phosphatidylglycerol--prolipoprotein diacylglyceryl transferase</fullName>
        <ecNumber evidence="7">2.5.1.145</ecNumber>
    </recommendedName>
</protein>
<feature type="transmembrane region" description="Helical" evidence="7">
    <location>
        <begin position="216"/>
        <end position="235"/>
    </location>
</feature>
<sequence length="291" mass="33298">MSHVYPTLAYLQWDINRVLFEVGPIKIRYYGLFFTAGFICGYLLLRWIFRTEKRNLDDVESLLIYMVLGTIIGARLGHCLFYHPMEYLSDPIRLLQIWNGGLASHGAAVGITLSAWLYSRKHRDQPLLWLLDRLAIPVALAGFFIRIGNFFNSEILGRASDVPWAVVFKDGLGLSPEQKLVPRHPVMLYESLCYGFIFVLLLLVYRKYKERTPRGLLIGLFFITVFTARFVLEFFKLRQAAFAENLPLSVGQMLSIPLVIAGIVFLLYRRPAPPLEEEVALQTPREPAAKA</sequence>
<keyword evidence="9" id="KW-1185">Reference proteome</keyword>
<gene>
    <name evidence="7 8" type="primary">lgt</name>
    <name evidence="8" type="ORF">HG66A1_06790</name>
</gene>
<dbReference type="Proteomes" id="UP000320421">
    <property type="component" value="Chromosome"/>
</dbReference>
<dbReference type="InterPro" id="IPR001640">
    <property type="entry name" value="Lgt"/>
</dbReference>
<dbReference type="EMBL" id="CP036266">
    <property type="protein sequence ID" value="QDT18916.1"/>
    <property type="molecule type" value="Genomic_DNA"/>
</dbReference>
<accession>A0A517PHQ9</accession>
<feature type="transmembrane region" description="Helical" evidence="7">
    <location>
        <begin position="27"/>
        <end position="49"/>
    </location>
</feature>
<evidence type="ECO:0000313" key="9">
    <source>
        <dbReference type="Proteomes" id="UP000320421"/>
    </source>
</evidence>
<comment type="catalytic activity">
    <reaction evidence="7">
        <text>L-cysteinyl-[prolipoprotein] + a 1,2-diacyl-sn-glycero-3-phospho-(1'-sn-glycerol) = an S-1,2-diacyl-sn-glyceryl-L-cysteinyl-[prolipoprotein] + sn-glycerol 1-phosphate + H(+)</text>
        <dbReference type="Rhea" id="RHEA:56712"/>
        <dbReference type="Rhea" id="RHEA-COMP:14679"/>
        <dbReference type="Rhea" id="RHEA-COMP:14680"/>
        <dbReference type="ChEBI" id="CHEBI:15378"/>
        <dbReference type="ChEBI" id="CHEBI:29950"/>
        <dbReference type="ChEBI" id="CHEBI:57685"/>
        <dbReference type="ChEBI" id="CHEBI:64716"/>
        <dbReference type="ChEBI" id="CHEBI:140658"/>
        <dbReference type="EC" id="2.5.1.145"/>
    </reaction>
</comment>
<keyword evidence="6 7" id="KW-0472">Membrane</keyword>
<keyword evidence="2 7" id="KW-1003">Cell membrane</keyword>
<feature type="transmembrane region" description="Helical" evidence="7">
    <location>
        <begin position="130"/>
        <end position="151"/>
    </location>
</feature>
<dbReference type="OrthoDB" id="871140at2"/>
<proteinExistence type="inferred from homology"/>
<reference evidence="8 9" key="1">
    <citation type="submission" date="2019-02" db="EMBL/GenBank/DDBJ databases">
        <title>Deep-cultivation of Planctomycetes and their phenomic and genomic characterization uncovers novel biology.</title>
        <authorList>
            <person name="Wiegand S."/>
            <person name="Jogler M."/>
            <person name="Boedeker C."/>
            <person name="Pinto D."/>
            <person name="Vollmers J."/>
            <person name="Rivas-Marin E."/>
            <person name="Kohn T."/>
            <person name="Peeters S.H."/>
            <person name="Heuer A."/>
            <person name="Rast P."/>
            <person name="Oberbeckmann S."/>
            <person name="Bunk B."/>
            <person name="Jeske O."/>
            <person name="Meyerdierks A."/>
            <person name="Storesund J.E."/>
            <person name="Kallscheuer N."/>
            <person name="Luecker S."/>
            <person name="Lage O.M."/>
            <person name="Pohl T."/>
            <person name="Merkel B.J."/>
            <person name="Hornburger P."/>
            <person name="Mueller R.-W."/>
            <person name="Bruemmer F."/>
            <person name="Labrenz M."/>
            <person name="Spormann A.M."/>
            <person name="Op den Camp H."/>
            <person name="Overmann J."/>
            <person name="Amann R."/>
            <person name="Jetten M.S.M."/>
            <person name="Mascher T."/>
            <person name="Medema M.H."/>
            <person name="Devos D.P."/>
            <person name="Kaster A.-K."/>
            <person name="Ovreas L."/>
            <person name="Rohde M."/>
            <person name="Galperin M.Y."/>
            <person name="Jogler C."/>
        </authorList>
    </citation>
    <scope>NUCLEOTIDE SEQUENCE [LARGE SCALE GENOMIC DNA]</scope>
    <source>
        <strain evidence="8 9">HG66A1</strain>
    </source>
</reference>
<dbReference type="EC" id="2.5.1.145" evidence="7"/>
<dbReference type="PANTHER" id="PTHR30589">
    <property type="entry name" value="PROLIPOPROTEIN DIACYLGLYCERYL TRANSFERASE"/>
    <property type="match status" value="1"/>
</dbReference>
<dbReference type="AlphaFoldDB" id="A0A517PHQ9"/>